<dbReference type="AlphaFoldDB" id="A0A9W6FLF1"/>
<protein>
    <submittedName>
        <fullName evidence="7">DNA-binding transcriptional LysR family regulator</fullName>
    </submittedName>
    <submittedName>
        <fullName evidence="6">Transcriptional regulator</fullName>
    </submittedName>
</protein>
<dbReference type="RefSeq" id="WP_169123791.1">
    <property type="nucleotide sequence ID" value="NZ_BSDO01000007.1"/>
</dbReference>
<evidence type="ECO:0000256" key="4">
    <source>
        <dbReference type="ARBA" id="ARBA00023163"/>
    </source>
</evidence>
<accession>A0A9W6FLF1</accession>
<keyword evidence="9" id="KW-1185">Reference proteome</keyword>
<dbReference type="PANTHER" id="PTHR30537:SF5">
    <property type="entry name" value="HTH-TYPE TRANSCRIPTIONAL ACTIVATOR TTDR-RELATED"/>
    <property type="match status" value="1"/>
</dbReference>
<dbReference type="SUPFAM" id="SSF53850">
    <property type="entry name" value="Periplasmic binding protein-like II"/>
    <property type="match status" value="1"/>
</dbReference>
<evidence type="ECO:0000259" key="5">
    <source>
        <dbReference type="PROSITE" id="PS50931"/>
    </source>
</evidence>
<dbReference type="InterPro" id="IPR058163">
    <property type="entry name" value="LysR-type_TF_proteobact-type"/>
</dbReference>
<dbReference type="Proteomes" id="UP001245370">
    <property type="component" value="Unassembled WGS sequence"/>
</dbReference>
<dbReference type="Gene3D" id="3.40.190.290">
    <property type="match status" value="1"/>
</dbReference>
<dbReference type="Gene3D" id="1.10.10.10">
    <property type="entry name" value="Winged helix-like DNA-binding domain superfamily/Winged helix DNA-binding domain"/>
    <property type="match status" value="1"/>
</dbReference>
<keyword evidence="3 7" id="KW-0238">DNA-binding</keyword>
<dbReference type="PANTHER" id="PTHR30537">
    <property type="entry name" value="HTH-TYPE TRANSCRIPTIONAL REGULATOR"/>
    <property type="match status" value="1"/>
</dbReference>
<feature type="domain" description="HTH lysR-type" evidence="5">
    <location>
        <begin position="1"/>
        <end position="59"/>
    </location>
</feature>
<dbReference type="FunFam" id="1.10.10.10:FF:000001">
    <property type="entry name" value="LysR family transcriptional regulator"/>
    <property type="match status" value="1"/>
</dbReference>
<evidence type="ECO:0000256" key="2">
    <source>
        <dbReference type="ARBA" id="ARBA00023015"/>
    </source>
</evidence>
<dbReference type="InterPro" id="IPR036388">
    <property type="entry name" value="WH-like_DNA-bd_sf"/>
</dbReference>
<dbReference type="InterPro" id="IPR000847">
    <property type="entry name" value="LysR_HTH_N"/>
</dbReference>
<comment type="caution">
    <text evidence="6">The sequence shown here is derived from an EMBL/GenBank/DDBJ whole genome shotgun (WGS) entry which is preliminary data.</text>
</comment>
<evidence type="ECO:0000256" key="1">
    <source>
        <dbReference type="ARBA" id="ARBA00009437"/>
    </source>
</evidence>
<dbReference type="GO" id="GO:0006351">
    <property type="term" value="P:DNA-templated transcription"/>
    <property type="evidence" value="ECO:0007669"/>
    <property type="project" value="TreeGrafter"/>
</dbReference>
<evidence type="ECO:0000313" key="8">
    <source>
        <dbReference type="Proteomes" id="UP001144397"/>
    </source>
</evidence>
<keyword evidence="4" id="KW-0804">Transcription</keyword>
<dbReference type="Proteomes" id="UP001144397">
    <property type="component" value="Unassembled WGS sequence"/>
</dbReference>
<name>A0A9W6FLF1_XANFL</name>
<dbReference type="SUPFAM" id="SSF46785">
    <property type="entry name" value="Winged helix' DNA-binding domain"/>
    <property type="match status" value="1"/>
</dbReference>
<reference evidence="7 9" key="2">
    <citation type="submission" date="2023-07" db="EMBL/GenBank/DDBJ databases">
        <title>Genomic Encyclopedia of Type Strains, Phase IV (KMG-IV): sequencing the most valuable type-strain genomes for metagenomic binning, comparative biology and taxonomic classification.</title>
        <authorList>
            <person name="Goeker M."/>
        </authorList>
    </citation>
    <scope>NUCLEOTIDE SEQUENCE [LARGE SCALE GENOMIC DNA]</scope>
    <source>
        <strain evidence="7 9">DSM 338</strain>
    </source>
</reference>
<sequence>MDRFTQLEVFVKTAELRSLSRAAEALGMSNAAASRHLAALEERLAARLVERNTRRLWLTEAGQEFYQRSGTLLTELAEAEEAVNEHTLAPQGLLRVTSSLSFATIYLAPMLPEFRKLYPKLNVHIAVANRYLDFIEAGIDVAIRTRLHEPDTNIIVRRLGRMRRVLAASPTYLEEHGRPREPADLTRHDMLVYNLAQDPFSLRLTKGDVERTVRITGALDCNDGQVIRQAALSGLGILIQPLYIVQDDLASGRLVAVMQDWQLPMLTMNIAYQNRERLPAKIRVFTDFLVNYVRQVSSSGIWSA</sequence>
<evidence type="ECO:0000256" key="3">
    <source>
        <dbReference type="ARBA" id="ARBA00023125"/>
    </source>
</evidence>
<gene>
    <name evidence="7" type="ORF">GGQ86_004294</name>
    <name evidence="6" type="ORF">XFLAVUS301_39590</name>
</gene>
<proteinExistence type="inferred from homology"/>
<dbReference type="CDD" id="cd08422">
    <property type="entry name" value="PBP2_CrgA_like"/>
    <property type="match status" value="1"/>
</dbReference>
<organism evidence="6 8">
    <name type="scientific">Xanthobacter flavus</name>
    <dbReference type="NCBI Taxonomy" id="281"/>
    <lineage>
        <taxon>Bacteria</taxon>
        <taxon>Pseudomonadati</taxon>
        <taxon>Pseudomonadota</taxon>
        <taxon>Alphaproteobacteria</taxon>
        <taxon>Hyphomicrobiales</taxon>
        <taxon>Xanthobacteraceae</taxon>
        <taxon>Xanthobacter</taxon>
    </lineage>
</organism>
<dbReference type="EMBL" id="BSDO01000007">
    <property type="protein sequence ID" value="GLI24285.1"/>
    <property type="molecule type" value="Genomic_DNA"/>
</dbReference>
<evidence type="ECO:0000313" key="7">
    <source>
        <dbReference type="EMBL" id="MDR6335796.1"/>
    </source>
</evidence>
<reference evidence="6" key="1">
    <citation type="submission" date="2022-12" db="EMBL/GenBank/DDBJ databases">
        <title>Reference genome sequencing for broad-spectrum identification of bacterial and archaeal isolates by mass spectrometry.</title>
        <authorList>
            <person name="Sekiguchi Y."/>
            <person name="Tourlousse D.M."/>
        </authorList>
    </citation>
    <scope>NUCLEOTIDE SEQUENCE</scope>
    <source>
        <strain evidence="6">301</strain>
    </source>
</reference>
<dbReference type="GO" id="GO:0003700">
    <property type="term" value="F:DNA-binding transcription factor activity"/>
    <property type="evidence" value="ECO:0007669"/>
    <property type="project" value="InterPro"/>
</dbReference>
<dbReference type="FunFam" id="3.40.190.290:FF:000001">
    <property type="entry name" value="Transcriptional regulator, LysR family"/>
    <property type="match status" value="1"/>
</dbReference>
<dbReference type="GO" id="GO:0043565">
    <property type="term" value="F:sequence-specific DNA binding"/>
    <property type="evidence" value="ECO:0007669"/>
    <property type="project" value="TreeGrafter"/>
</dbReference>
<dbReference type="InterPro" id="IPR005119">
    <property type="entry name" value="LysR_subst-bd"/>
</dbReference>
<dbReference type="GeneID" id="95764733"/>
<dbReference type="EMBL" id="JAVDPY010000009">
    <property type="protein sequence ID" value="MDR6335796.1"/>
    <property type="molecule type" value="Genomic_DNA"/>
</dbReference>
<dbReference type="InterPro" id="IPR036390">
    <property type="entry name" value="WH_DNA-bd_sf"/>
</dbReference>
<dbReference type="Pfam" id="PF00126">
    <property type="entry name" value="HTH_1"/>
    <property type="match status" value="1"/>
</dbReference>
<keyword evidence="2" id="KW-0805">Transcription regulation</keyword>
<dbReference type="Pfam" id="PF03466">
    <property type="entry name" value="LysR_substrate"/>
    <property type="match status" value="1"/>
</dbReference>
<evidence type="ECO:0000313" key="9">
    <source>
        <dbReference type="Proteomes" id="UP001245370"/>
    </source>
</evidence>
<evidence type="ECO:0000313" key="6">
    <source>
        <dbReference type="EMBL" id="GLI24285.1"/>
    </source>
</evidence>
<dbReference type="PROSITE" id="PS50931">
    <property type="entry name" value="HTH_LYSR"/>
    <property type="match status" value="1"/>
</dbReference>
<comment type="similarity">
    <text evidence="1">Belongs to the LysR transcriptional regulatory family.</text>
</comment>